<organism evidence="1 2">
    <name type="scientific">Flavobacterium luminosum</name>
    <dbReference type="NCBI Taxonomy" id="2949086"/>
    <lineage>
        <taxon>Bacteria</taxon>
        <taxon>Pseudomonadati</taxon>
        <taxon>Bacteroidota</taxon>
        <taxon>Flavobacteriia</taxon>
        <taxon>Flavobacteriales</taxon>
        <taxon>Flavobacteriaceae</taxon>
        <taxon>Flavobacterium</taxon>
    </lineage>
</organism>
<comment type="caution">
    <text evidence="1">The sequence shown here is derived from an EMBL/GenBank/DDBJ whole genome shotgun (WGS) entry which is preliminary data.</text>
</comment>
<dbReference type="InterPro" id="IPR011993">
    <property type="entry name" value="PH-like_dom_sf"/>
</dbReference>
<name>A0ABT0TMX0_9FLAO</name>
<gene>
    <name evidence="1" type="ORF">NAT50_05635</name>
</gene>
<protein>
    <recommendedName>
        <fullName evidence="3">GRAM domain-containing protein</fullName>
    </recommendedName>
</protein>
<dbReference type="RefSeq" id="WP_250592233.1">
    <property type="nucleotide sequence ID" value="NZ_JAMLJM010000003.1"/>
</dbReference>
<evidence type="ECO:0000313" key="1">
    <source>
        <dbReference type="EMBL" id="MCL9808838.1"/>
    </source>
</evidence>
<accession>A0ABT0TMX0</accession>
<reference evidence="1 2" key="1">
    <citation type="submission" date="2022-05" db="EMBL/GenBank/DDBJ databases">
        <title>Flavobacterium sp., isolated from activated sludge.</title>
        <authorList>
            <person name="Ran Q."/>
        </authorList>
    </citation>
    <scope>NUCLEOTIDE SEQUENCE [LARGE SCALE GENOMIC DNA]</scope>
    <source>
        <strain evidence="1 2">HXWNR70</strain>
    </source>
</reference>
<dbReference type="Gene3D" id="2.30.29.30">
    <property type="entry name" value="Pleckstrin-homology domain (PH domain)/Phosphotyrosine-binding domain (PTB)"/>
    <property type="match status" value="1"/>
</dbReference>
<evidence type="ECO:0008006" key="3">
    <source>
        <dbReference type="Google" id="ProtNLM"/>
    </source>
</evidence>
<dbReference type="Proteomes" id="UP001317191">
    <property type="component" value="Unassembled WGS sequence"/>
</dbReference>
<evidence type="ECO:0000313" key="2">
    <source>
        <dbReference type="Proteomes" id="UP001317191"/>
    </source>
</evidence>
<proteinExistence type="predicted"/>
<sequence length="105" mass="12134">MSEATLLGNKPVIFSGSAKHSRNSKYRSGKLFLLPDELVFQSDGFHFKNDTTRIGLYEIKEVKSFTTLLIIPNGLSIITRDGNQEDFILNNRREWKEKIEQMIEK</sequence>
<keyword evidence="2" id="KW-1185">Reference proteome</keyword>
<dbReference type="EMBL" id="JAMLJM010000003">
    <property type="protein sequence ID" value="MCL9808838.1"/>
    <property type="molecule type" value="Genomic_DNA"/>
</dbReference>